<protein>
    <submittedName>
        <fullName evidence="1">Uncharacterized protein</fullName>
    </submittedName>
</protein>
<gene>
    <name evidence="1" type="ORF">Ciccas_000956</name>
</gene>
<name>A0ABD2QNP8_9PLAT</name>
<comment type="caution">
    <text evidence="1">The sequence shown here is derived from an EMBL/GenBank/DDBJ whole genome shotgun (WGS) entry which is preliminary data.</text>
</comment>
<sequence length="122" mass="14045">MKSIGMREAFLQSIEKIYDFLMAQQQMKIKLGISYFRGTKANKKRELDEDDMLTKVAAIFDNKLANYGFELVDFSDKARITTDSRLIRFNLTTQHMPNIAHFTKFTGPSPLATALQLQDEEC</sequence>
<accession>A0ABD2QNP8</accession>
<dbReference type="EMBL" id="JBJKFK010000057">
    <property type="protein sequence ID" value="KAL3320366.1"/>
    <property type="molecule type" value="Genomic_DNA"/>
</dbReference>
<dbReference type="Proteomes" id="UP001626550">
    <property type="component" value="Unassembled WGS sequence"/>
</dbReference>
<evidence type="ECO:0000313" key="2">
    <source>
        <dbReference type="Proteomes" id="UP001626550"/>
    </source>
</evidence>
<proteinExistence type="predicted"/>
<evidence type="ECO:0000313" key="1">
    <source>
        <dbReference type="EMBL" id="KAL3320366.1"/>
    </source>
</evidence>
<dbReference type="AlphaFoldDB" id="A0ABD2QNP8"/>
<reference evidence="1 2" key="1">
    <citation type="submission" date="2024-11" db="EMBL/GenBank/DDBJ databases">
        <title>Adaptive evolution of stress response genes in parasites aligns with host niche diversity.</title>
        <authorList>
            <person name="Hahn C."/>
            <person name="Resl P."/>
        </authorList>
    </citation>
    <scope>NUCLEOTIDE SEQUENCE [LARGE SCALE GENOMIC DNA]</scope>
    <source>
        <strain evidence="1">EGGRZ-B1_66</strain>
        <tissue evidence="1">Body</tissue>
    </source>
</reference>
<organism evidence="1 2">
    <name type="scientific">Cichlidogyrus casuarinus</name>
    <dbReference type="NCBI Taxonomy" id="1844966"/>
    <lineage>
        <taxon>Eukaryota</taxon>
        <taxon>Metazoa</taxon>
        <taxon>Spiralia</taxon>
        <taxon>Lophotrochozoa</taxon>
        <taxon>Platyhelminthes</taxon>
        <taxon>Monogenea</taxon>
        <taxon>Monopisthocotylea</taxon>
        <taxon>Dactylogyridea</taxon>
        <taxon>Ancyrocephalidae</taxon>
        <taxon>Cichlidogyrus</taxon>
    </lineage>
</organism>
<keyword evidence="2" id="KW-1185">Reference proteome</keyword>